<feature type="non-terminal residue" evidence="2">
    <location>
        <position position="1"/>
    </location>
</feature>
<feature type="compositionally biased region" description="Basic and acidic residues" evidence="1">
    <location>
        <begin position="76"/>
        <end position="86"/>
    </location>
</feature>
<feature type="region of interest" description="Disordered" evidence="1">
    <location>
        <begin position="1"/>
        <end position="34"/>
    </location>
</feature>
<feature type="compositionally biased region" description="Basic and acidic residues" evidence="1">
    <location>
        <begin position="1"/>
        <end position="11"/>
    </location>
</feature>
<evidence type="ECO:0000256" key="1">
    <source>
        <dbReference type="SAM" id="MobiDB-lite"/>
    </source>
</evidence>
<proteinExistence type="predicted"/>
<evidence type="ECO:0000313" key="2">
    <source>
        <dbReference type="EMBL" id="GAH89736.1"/>
    </source>
</evidence>
<gene>
    <name evidence="2" type="ORF">S03H2_56947</name>
</gene>
<protein>
    <submittedName>
        <fullName evidence="2">Uncharacterized protein</fullName>
    </submittedName>
</protein>
<dbReference type="AlphaFoldDB" id="X1J4S6"/>
<feature type="region of interest" description="Disordered" evidence="1">
    <location>
        <begin position="76"/>
        <end position="120"/>
    </location>
</feature>
<sequence>AGVTCESRDASGRPLEAGKQSGRPVGSARDSQKAAFELERLRHERDQALRSLTSLLPKLGEFQLDKAKCVEWAKADEKTRHADQEQLQKQQRQESGQQQPNQQRQNESSSQSSSSSTTASMKVVDAWHNGAKEGQIIGGVRGNHALLRPSAQLVRIATMPKRTPQVGDTEGAKVPAIAQAEFFYDCADKWDSESCNKDEEAMWHFKWRARLRRFNQPFDSTQRDLAPFLLAPPPRTNPEAFADKLAQDALGH</sequence>
<reference evidence="2" key="1">
    <citation type="journal article" date="2014" name="Front. Microbiol.">
        <title>High frequency of phylogenetically diverse reductive dehalogenase-homologous genes in deep subseafloor sedimentary metagenomes.</title>
        <authorList>
            <person name="Kawai M."/>
            <person name="Futagami T."/>
            <person name="Toyoda A."/>
            <person name="Takaki Y."/>
            <person name="Nishi S."/>
            <person name="Hori S."/>
            <person name="Arai W."/>
            <person name="Tsubouchi T."/>
            <person name="Morono Y."/>
            <person name="Uchiyama I."/>
            <person name="Ito T."/>
            <person name="Fujiyama A."/>
            <person name="Inagaki F."/>
            <person name="Takami H."/>
        </authorList>
    </citation>
    <scope>NUCLEOTIDE SEQUENCE</scope>
    <source>
        <strain evidence="2">Expedition CK06-06</strain>
    </source>
</reference>
<name>X1J4S6_9ZZZZ</name>
<dbReference type="EMBL" id="BARU01036472">
    <property type="protein sequence ID" value="GAH89736.1"/>
    <property type="molecule type" value="Genomic_DNA"/>
</dbReference>
<feature type="compositionally biased region" description="Basic and acidic residues" evidence="1">
    <location>
        <begin position="241"/>
        <end position="252"/>
    </location>
</feature>
<feature type="region of interest" description="Disordered" evidence="1">
    <location>
        <begin position="227"/>
        <end position="252"/>
    </location>
</feature>
<comment type="caution">
    <text evidence="2">The sequence shown here is derived from an EMBL/GenBank/DDBJ whole genome shotgun (WGS) entry which is preliminary data.</text>
</comment>
<accession>X1J4S6</accession>
<feature type="non-terminal residue" evidence="2">
    <location>
        <position position="252"/>
    </location>
</feature>
<feature type="compositionally biased region" description="Low complexity" evidence="1">
    <location>
        <begin position="87"/>
        <end position="116"/>
    </location>
</feature>
<organism evidence="2">
    <name type="scientific">marine sediment metagenome</name>
    <dbReference type="NCBI Taxonomy" id="412755"/>
    <lineage>
        <taxon>unclassified sequences</taxon>
        <taxon>metagenomes</taxon>
        <taxon>ecological metagenomes</taxon>
    </lineage>
</organism>